<keyword evidence="2" id="KW-1185">Reference proteome</keyword>
<comment type="caution">
    <text evidence="1">The sequence shown here is derived from an EMBL/GenBank/DDBJ whole genome shotgun (WGS) entry which is preliminary data.</text>
</comment>
<proteinExistence type="predicted"/>
<reference evidence="1 2" key="1">
    <citation type="submission" date="2020-03" db="EMBL/GenBank/DDBJ databases">
        <title>WGS of actinomycetes isolated from Thailand.</title>
        <authorList>
            <person name="Thawai C."/>
        </authorList>
    </citation>
    <scope>NUCLEOTIDE SEQUENCE [LARGE SCALE GENOMIC DNA]</scope>
    <source>
        <strain evidence="1 2">FMUSA5-5</strain>
    </source>
</reference>
<accession>A0ABX1BTJ2</accession>
<organism evidence="1 2">
    <name type="scientific">Nonomuraea composti</name>
    <dbReference type="NCBI Taxonomy" id="2720023"/>
    <lineage>
        <taxon>Bacteria</taxon>
        <taxon>Bacillati</taxon>
        <taxon>Actinomycetota</taxon>
        <taxon>Actinomycetes</taxon>
        <taxon>Streptosporangiales</taxon>
        <taxon>Streptosporangiaceae</taxon>
        <taxon>Nonomuraea</taxon>
    </lineage>
</organism>
<sequence>MQPATLLVASPALAGIGGVATALTGAPWWVTTLVLGVAVIQTVFPQESGDRLEWYRDRRRHQRLASGKNTACHKPRHAWCRDLHLKRPGRSVPGREHPRCR</sequence>
<evidence type="ECO:0000313" key="2">
    <source>
        <dbReference type="Proteomes" id="UP000696294"/>
    </source>
</evidence>
<dbReference type="RefSeq" id="WP_168021955.1">
    <property type="nucleotide sequence ID" value="NZ_JAATEP010000100.1"/>
</dbReference>
<protein>
    <submittedName>
        <fullName evidence="1">Uncharacterized protein</fullName>
    </submittedName>
</protein>
<name>A0ABX1BTJ2_9ACTN</name>
<evidence type="ECO:0000313" key="1">
    <source>
        <dbReference type="EMBL" id="NJP98646.1"/>
    </source>
</evidence>
<gene>
    <name evidence="1" type="ORF">HCN51_56090</name>
</gene>
<dbReference type="Proteomes" id="UP000696294">
    <property type="component" value="Unassembled WGS sequence"/>
</dbReference>
<dbReference type="EMBL" id="JAATEP010000100">
    <property type="protein sequence ID" value="NJP98646.1"/>
    <property type="molecule type" value="Genomic_DNA"/>
</dbReference>